<dbReference type="PANTHER" id="PTHR43798:SF31">
    <property type="entry name" value="AB HYDROLASE SUPERFAMILY PROTEIN YCLE"/>
    <property type="match status" value="1"/>
</dbReference>
<dbReference type="InterPro" id="IPR050266">
    <property type="entry name" value="AB_hydrolase_sf"/>
</dbReference>
<dbReference type="AlphaFoldDB" id="A0A3B9INC4"/>
<dbReference type="InterPro" id="IPR000073">
    <property type="entry name" value="AB_hydrolase_1"/>
</dbReference>
<dbReference type="Proteomes" id="UP000257706">
    <property type="component" value="Unassembled WGS sequence"/>
</dbReference>
<dbReference type="GO" id="GO:0016020">
    <property type="term" value="C:membrane"/>
    <property type="evidence" value="ECO:0007669"/>
    <property type="project" value="TreeGrafter"/>
</dbReference>
<sequence length="322" mass="34888">MKFCVSWNSEGRARTIGHALMTTRPTQRAAGRREGKSMHKSMLTSDGATIRYVDEGAGEVLILLHGWAQSAAMFRHQIAEFAGTRRVIAPDFRGHGSSPDCAHGHRIYRFAADLAELIERENIRRATVLGWSMGASVLWAYVDLFGTGRIDRCVFVDEPASVMRQAGMTDDEAADAGALFDAATMIGIASQLAGPDSAAAREAFLDGMITPGIPSELRRFLLDENLRPAARSIAALFADHCSIDWRDVFARFDVPVLVIGGRVSHVDIRSQIWIRDRLPEAELVILNEADGGAHFPFIEAPEVFNAVLAGFLGTPAAAAGAA</sequence>
<dbReference type="InterPro" id="IPR029058">
    <property type="entry name" value="AB_hydrolase_fold"/>
</dbReference>
<dbReference type="Gene3D" id="3.40.50.1820">
    <property type="entry name" value="alpha/beta hydrolase"/>
    <property type="match status" value="1"/>
</dbReference>
<evidence type="ECO:0000259" key="2">
    <source>
        <dbReference type="Pfam" id="PF12697"/>
    </source>
</evidence>
<name>A0A3B9INC4_9PROT</name>
<dbReference type="PANTHER" id="PTHR43798">
    <property type="entry name" value="MONOACYLGLYCEROL LIPASE"/>
    <property type="match status" value="1"/>
</dbReference>
<evidence type="ECO:0000256" key="1">
    <source>
        <dbReference type="ARBA" id="ARBA00022801"/>
    </source>
</evidence>
<dbReference type="GO" id="GO:0016787">
    <property type="term" value="F:hydrolase activity"/>
    <property type="evidence" value="ECO:0007669"/>
    <property type="project" value="UniProtKB-KW"/>
</dbReference>
<evidence type="ECO:0000313" key="3">
    <source>
        <dbReference type="EMBL" id="HAE49270.1"/>
    </source>
</evidence>
<keyword evidence="1 3" id="KW-0378">Hydrolase</keyword>
<reference evidence="3 4" key="1">
    <citation type="journal article" date="2018" name="Nat. Biotechnol.">
        <title>A standardized bacterial taxonomy based on genome phylogeny substantially revises the tree of life.</title>
        <authorList>
            <person name="Parks D.H."/>
            <person name="Chuvochina M."/>
            <person name="Waite D.W."/>
            <person name="Rinke C."/>
            <person name="Skarshewski A."/>
            <person name="Chaumeil P.A."/>
            <person name="Hugenholtz P."/>
        </authorList>
    </citation>
    <scope>NUCLEOTIDE SEQUENCE [LARGE SCALE GENOMIC DNA]</scope>
    <source>
        <strain evidence="3">UBA8739</strain>
    </source>
</reference>
<feature type="domain" description="AB hydrolase-1" evidence="2">
    <location>
        <begin position="61"/>
        <end position="306"/>
    </location>
</feature>
<dbReference type="EMBL" id="DMAI01000291">
    <property type="protein sequence ID" value="HAE49270.1"/>
    <property type="molecule type" value="Genomic_DNA"/>
</dbReference>
<comment type="caution">
    <text evidence="3">The sequence shown here is derived from an EMBL/GenBank/DDBJ whole genome shotgun (WGS) entry which is preliminary data.</text>
</comment>
<protein>
    <submittedName>
        <fullName evidence="3">Alpha/beta hydrolase</fullName>
    </submittedName>
</protein>
<evidence type="ECO:0000313" key="4">
    <source>
        <dbReference type="Proteomes" id="UP000257706"/>
    </source>
</evidence>
<organism evidence="3 4">
    <name type="scientific">Tistrella mobilis</name>
    <dbReference type="NCBI Taxonomy" id="171437"/>
    <lineage>
        <taxon>Bacteria</taxon>
        <taxon>Pseudomonadati</taxon>
        <taxon>Pseudomonadota</taxon>
        <taxon>Alphaproteobacteria</taxon>
        <taxon>Geminicoccales</taxon>
        <taxon>Geminicoccaceae</taxon>
        <taxon>Tistrella</taxon>
    </lineage>
</organism>
<proteinExistence type="predicted"/>
<dbReference type="SUPFAM" id="SSF53474">
    <property type="entry name" value="alpha/beta-Hydrolases"/>
    <property type="match status" value="1"/>
</dbReference>
<gene>
    <name evidence="3" type="ORF">DCK97_17780</name>
</gene>
<accession>A0A3B9INC4</accession>
<dbReference type="Pfam" id="PF12697">
    <property type="entry name" value="Abhydrolase_6"/>
    <property type="match status" value="1"/>
</dbReference>